<evidence type="ECO:0000313" key="7">
    <source>
        <dbReference type="Proteomes" id="UP001209922"/>
    </source>
</evidence>
<dbReference type="InterPro" id="IPR036271">
    <property type="entry name" value="Tet_transcr_reg_TetR-rel_C_sf"/>
</dbReference>
<evidence type="ECO:0000256" key="3">
    <source>
        <dbReference type="ARBA" id="ARBA00023163"/>
    </source>
</evidence>
<comment type="caution">
    <text evidence="6">The sequence shown here is derived from an EMBL/GenBank/DDBJ whole genome shotgun (WGS) entry which is preliminary data.</text>
</comment>
<dbReference type="InterPro" id="IPR001647">
    <property type="entry name" value="HTH_TetR"/>
</dbReference>
<keyword evidence="1" id="KW-0805">Transcription regulation</keyword>
<name>A0ABT3JVX4_9XANT</name>
<evidence type="ECO:0000259" key="5">
    <source>
        <dbReference type="PROSITE" id="PS50977"/>
    </source>
</evidence>
<dbReference type="Pfam" id="PF16925">
    <property type="entry name" value="TetR_C_13"/>
    <property type="match status" value="1"/>
</dbReference>
<proteinExistence type="predicted"/>
<accession>A0ABT3JVX4</accession>
<keyword evidence="2 4" id="KW-0238">DNA-binding</keyword>
<evidence type="ECO:0000256" key="2">
    <source>
        <dbReference type="ARBA" id="ARBA00023125"/>
    </source>
</evidence>
<dbReference type="RefSeq" id="WP_265127601.1">
    <property type="nucleotide sequence ID" value="NZ_JAPCHY010000006.1"/>
</dbReference>
<dbReference type="SUPFAM" id="SSF48498">
    <property type="entry name" value="Tetracyclin repressor-like, C-terminal domain"/>
    <property type="match status" value="1"/>
</dbReference>
<dbReference type="InterPro" id="IPR009057">
    <property type="entry name" value="Homeodomain-like_sf"/>
</dbReference>
<sequence length="204" mass="21778">MKATTATAKGAATREMIVERAYAIACRQGLEGLSIGELASEVGMSKSGVFAHFGSREDLQLSVLDWTAERFAGSVLRPALAHPRGLARLRAIMAGWFGWVRDNPDGCLILGAAFEYDSCPGALHDRITGWLAGWRQALARAVEMAVDSGELPSATDPALLSFELFTLVQGFHHARLYDPANADTLAQRSLARLLGDAAPPSSAP</sequence>
<keyword evidence="3" id="KW-0804">Transcription</keyword>
<organism evidence="6 7">
    <name type="scientific">Xanthomonas chitinilytica</name>
    <dbReference type="NCBI Taxonomy" id="2989819"/>
    <lineage>
        <taxon>Bacteria</taxon>
        <taxon>Pseudomonadati</taxon>
        <taxon>Pseudomonadota</taxon>
        <taxon>Gammaproteobacteria</taxon>
        <taxon>Lysobacterales</taxon>
        <taxon>Lysobacteraceae</taxon>
        <taxon>Xanthomonas</taxon>
    </lineage>
</organism>
<evidence type="ECO:0000256" key="1">
    <source>
        <dbReference type="ARBA" id="ARBA00023015"/>
    </source>
</evidence>
<feature type="DNA-binding region" description="H-T-H motif" evidence="4">
    <location>
        <begin position="34"/>
        <end position="53"/>
    </location>
</feature>
<dbReference type="Gene3D" id="1.10.10.60">
    <property type="entry name" value="Homeodomain-like"/>
    <property type="match status" value="1"/>
</dbReference>
<reference evidence="6 7" key="1">
    <citation type="submission" date="2022-10" db="EMBL/GenBank/DDBJ databases">
        <title>Xanthomonas sp. H13-6.</title>
        <authorList>
            <person name="Liu X."/>
            <person name="Deng Z."/>
            <person name="Jiang Y."/>
            <person name="Yu T."/>
            <person name="Ai J."/>
        </authorList>
    </citation>
    <scope>NUCLEOTIDE SEQUENCE [LARGE SCALE GENOMIC DNA]</scope>
    <source>
        <strain evidence="6 7">H13-6</strain>
    </source>
</reference>
<feature type="domain" description="HTH tetR-type" evidence="5">
    <location>
        <begin position="11"/>
        <end position="71"/>
    </location>
</feature>
<evidence type="ECO:0000313" key="6">
    <source>
        <dbReference type="EMBL" id="MCW4472611.1"/>
    </source>
</evidence>
<dbReference type="EMBL" id="JAPCHY010000006">
    <property type="protein sequence ID" value="MCW4472611.1"/>
    <property type="molecule type" value="Genomic_DNA"/>
</dbReference>
<protein>
    <submittedName>
        <fullName evidence="6">TetR/AcrR family transcriptional regulator</fullName>
    </submittedName>
</protein>
<evidence type="ECO:0000256" key="4">
    <source>
        <dbReference type="PROSITE-ProRule" id="PRU00335"/>
    </source>
</evidence>
<gene>
    <name evidence="6" type="ORF">OK345_08850</name>
</gene>
<dbReference type="SUPFAM" id="SSF46689">
    <property type="entry name" value="Homeodomain-like"/>
    <property type="match status" value="1"/>
</dbReference>
<dbReference type="PROSITE" id="PS50977">
    <property type="entry name" value="HTH_TETR_2"/>
    <property type="match status" value="1"/>
</dbReference>
<dbReference type="PANTHER" id="PTHR47506">
    <property type="entry name" value="TRANSCRIPTIONAL REGULATORY PROTEIN"/>
    <property type="match status" value="1"/>
</dbReference>
<dbReference type="Pfam" id="PF00440">
    <property type="entry name" value="TetR_N"/>
    <property type="match status" value="1"/>
</dbReference>
<dbReference type="Gene3D" id="1.10.357.10">
    <property type="entry name" value="Tetracycline Repressor, domain 2"/>
    <property type="match status" value="1"/>
</dbReference>
<dbReference type="Proteomes" id="UP001209922">
    <property type="component" value="Unassembled WGS sequence"/>
</dbReference>
<dbReference type="InterPro" id="IPR011075">
    <property type="entry name" value="TetR_C"/>
</dbReference>
<dbReference type="PANTHER" id="PTHR47506:SF6">
    <property type="entry name" value="HTH-TYPE TRANSCRIPTIONAL REPRESSOR NEMR"/>
    <property type="match status" value="1"/>
</dbReference>
<keyword evidence="7" id="KW-1185">Reference proteome</keyword>